<keyword evidence="3" id="KW-1185">Reference proteome</keyword>
<feature type="domain" description="N,N-dimethylformamidase beta subunit-like C-terminal" evidence="1">
    <location>
        <begin position="280"/>
        <end position="714"/>
    </location>
</feature>
<evidence type="ECO:0000313" key="3">
    <source>
        <dbReference type="Proteomes" id="UP001430804"/>
    </source>
</evidence>
<name>A0ABS6WL10_9HYPH</name>
<comment type="caution">
    <text evidence="2">The sequence shown here is derived from an EMBL/GenBank/DDBJ whole genome shotgun (WGS) entry which is preliminary data.</text>
</comment>
<organism evidence="2 3">
    <name type="scientific">Pseudohoeflea coraliihabitans</name>
    <dbReference type="NCBI Taxonomy" id="2860393"/>
    <lineage>
        <taxon>Bacteria</taxon>
        <taxon>Pseudomonadati</taxon>
        <taxon>Pseudomonadota</taxon>
        <taxon>Alphaproteobacteria</taxon>
        <taxon>Hyphomicrobiales</taxon>
        <taxon>Rhizobiaceae</taxon>
        <taxon>Pseudohoeflea</taxon>
    </lineage>
</organism>
<evidence type="ECO:0000313" key="2">
    <source>
        <dbReference type="EMBL" id="MBW3096641.1"/>
    </source>
</evidence>
<evidence type="ECO:0000259" key="1">
    <source>
        <dbReference type="Pfam" id="PF20254"/>
    </source>
</evidence>
<dbReference type="RefSeq" id="WP_219200407.1">
    <property type="nucleotide sequence ID" value="NZ_JAHWQX010000001.1"/>
</dbReference>
<reference evidence="2" key="1">
    <citation type="submission" date="2021-07" db="EMBL/GenBank/DDBJ databases">
        <title>Pseudohoeflea marina sp. nov. a polyhydroxyalcanoate-producing bacterium.</title>
        <authorList>
            <person name="Zheng W."/>
            <person name="Yu S."/>
            <person name="Huang Y."/>
        </authorList>
    </citation>
    <scope>NUCLEOTIDE SEQUENCE</scope>
    <source>
        <strain evidence="2">DP4N28-3</strain>
    </source>
</reference>
<protein>
    <recommendedName>
        <fullName evidence="1">N,N-dimethylformamidase beta subunit-like C-terminal domain-containing protein</fullName>
    </recommendedName>
</protein>
<dbReference type="InterPro" id="IPR046540">
    <property type="entry name" value="DMFA2_C"/>
</dbReference>
<dbReference type="Pfam" id="PF20254">
    <property type="entry name" value="DMFA2_C"/>
    <property type="match status" value="1"/>
</dbReference>
<gene>
    <name evidence="2" type="ORF">KY465_05055</name>
</gene>
<dbReference type="Proteomes" id="UP001430804">
    <property type="component" value="Unassembled WGS sequence"/>
</dbReference>
<dbReference type="EMBL" id="JAHWQX010000001">
    <property type="protein sequence ID" value="MBW3096641.1"/>
    <property type="molecule type" value="Genomic_DNA"/>
</dbReference>
<accession>A0ABS6WL10</accession>
<sequence>MIADPDFGIIGYTDRWSYRPGETVSLHLSAKTAGLGRASLHRFRQYVPQNPGFELILDAIDGADAHFEVVPQQTRIGSYFEADLPLEHEPHSGLALAVMVRPTAVGAEGNGLFSLTAGDAALSLSIHPGGLLRARFKGDGAPVAETWSEVLAVNAWQALTVHFNPQAERLEICVRRGGELRNYAMALPAGFPAGAAKLTLAAAECSSLPSFNGRLEAPLLCKDGADARSMLARLDAFLDGAVPSEGVMAAWDFSRQMDSAVIADCGPHGCDGRLVNLPMRAVKGVRWSGGEQSWKHAPRDYASIHFHQDDLLDANWPAATTLALPDSLASGLYLIEVAGDAGRDVLPIFVTPKVRGRRSKLAFVAPTFSYLAYANDRCLLHGANPEVLANRMLVLTEGDCALAAHPEFGLSLYDTHVDGSGVSYASRRRPCLTFRHSQRAWQGGIGSGLWNFSADLLILSWLDREGLEYEIVCDDQLDAEGSGALGAYDCVLTGSHPEYHTANSHDAFSGFLAQGGRLIYFGGNGFYWRVSTHADYPGTIELRRAEDGNRSWASEPGEYYHAFDGAYGGLWRRNGRPPQHLVGVGYTGQGFFRCHPYRFTGDCQIDRVGFLFDGDPPQAETLLGDFGQIGGGAAGIEIDRADTRLGTPEHALVIASCSAFDDSYVLANEEVLVNRPTVVGRLSPLLRCDLVFFETPAGGAVLSTGSVAWAGSLGDLPADNDIARLTRRAVDRFLDAAPFSVPHQPSPQSGK</sequence>
<proteinExistence type="predicted"/>